<reference evidence="6 7" key="1">
    <citation type="submission" date="2019-06" db="EMBL/GenBank/DDBJ databases">
        <title>Whole genome shotgun sequence of Vibrio inusitatus NBRC 102082.</title>
        <authorList>
            <person name="Hosoyama A."/>
            <person name="Uohara A."/>
            <person name="Ohji S."/>
            <person name="Ichikawa N."/>
        </authorList>
    </citation>
    <scope>NUCLEOTIDE SEQUENCE [LARGE SCALE GENOMIC DNA]</scope>
    <source>
        <strain evidence="6 7">NBRC 102082</strain>
    </source>
</reference>
<evidence type="ECO:0000259" key="5">
    <source>
        <dbReference type="PROSITE" id="PS51898"/>
    </source>
</evidence>
<keyword evidence="2" id="KW-0229">DNA integration</keyword>
<protein>
    <recommendedName>
        <fullName evidence="5">Tyr recombinase domain-containing protein</fullName>
    </recommendedName>
</protein>
<name>A0A4Y3HR69_9VIBR</name>
<dbReference type="PANTHER" id="PTHR30349">
    <property type="entry name" value="PHAGE INTEGRASE-RELATED"/>
    <property type="match status" value="1"/>
</dbReference>
<dbReference type="InterPro" id="IPR050090">
    <property type="entry name" value="Tyrosine_recombinase_XerCD"/>
</dbReference>
<dbReference type="GO" id="GO:0003677">
    <property type="term" value="F:DNA binding"/>
    <property type="evidence" value="ECO:0007669"/>
    <property type="project" value="UniProtKB-KW"/>
</dbReference>
<gene>
    <name evidence="6" type="ORF">VIN01S_00840</name>
</gene>
<dbReference type="GO" id="GO:0006310">
    <property type="term" value="P:DNA recombination"/>
    <property type="evidence" value="ECO:0007669"/>
    <property type="project" value="UniProtKB-KW"/>
</dbReference>
<accession>A0A4Y3HR69</accession>
<dbReference type="SUPFAM" id="SSF56349">
    <property type="entry name" value="DNA breaking-rejoining enzymes"/>
    <property type="match status" value="1"/>
</dbReference>
<evidence type="ECO:0000313" key="7">
    <source>
        <dbReference type="Proteomes" id="UP000318717"/>
    </source>
</evidence>
<dbReference type="PANTHER" id="PTHR30349:SF41">
    <property type="entry name" value="INTEGRASE_RECOMBINASE PROTEIN MJ0367-RELATED"/>
    <property type="match status" value="1"/>
</dbReference>
<dbReference type="EMBL" id="BJLF01000001">
    <property type="protein sequence ID" value="GEA49280.1"/>
    <property type="molecule type" value="Genomic_DNA"/>
</dbReference>
<dbReference type="Proteomes" id="UP000318717">
    <property type="component" value="Unassembled WGS sequence"/>
</dbReference>
<dbReference type="InterPro" id="IPR002104">
    <property type="entry name" value="Integrase_catalytic"/>
</dbReference>
<dbReference type="Gene3D" id="1.10.443.10">
    <property type="entry name" value="Intergrase catalytic core"/>
    <property type="match status" value="1"/>
</dbReference>
<evidence type="ECO:0000313" key="6">
    <source>
        <dbReference type="EMBL" id="GEA49280.1"/>
    </source>
</evidence>
<evidence type="ECO:0000256" key="3">
    <source>
        <dbReference type="ARBA" id="ARBA00023125"/>
    </source>
</evidence>
<proteinExistence type="inferred from homology"/>
<dbReference type="GO" id="GO:0015074">
    <property type="term" value="P:DNA integration"/>
    <property type="evidence" value="ECO:0007669"/>
    <property type="project" value="UniProtKB-KW"/>
</dbReference>
<dbReference type="AlphaFoldDB" id="A0A4Y3HR69"/>
<comment type="similarity">
    <text evidence="1">Belongs to the 'phage' integrase family.</text>
</comment>
<dbReference type="InterPro" id="IPR011010">
    <property type="entry name" value="DNA_brk_join_enz"/>
</dbReference>
<dbReference type="PROSITE" id="PS51898">
    <property type="entry name" value="TYR_RECOMBINASE"/>
    <property type="match status" value="1"/>
</dbReference>
<comment type="caution">
    <text evidence="6">The sequence shown here is derived from an EMBL/GenBank/DDBJ whole genome shotgun (WGS) entry which is preliminary data.</text>
</comment>
<feature type="domain" description="Tyr recombinase" evidence="5">
    <location>
        <begin position="319"/>
        <end position="556"/>
    </location>
</feature>
<evidence type="ECO:0000256" key="4">
    <source>
        <dbReference type="ARBA" id="ARBA00023172"/>
    </source>
</evidence>
<organism evidence="6 7">
    <name type="scientific">Vibrio inusitatus NBRC 102082</name>
    <dbReference type="NCBI Taxonomy" id="1219070"/>
    <lineage>
        <taxon>Bacteria</taxon>
        <taxon>Pseudomonadati</taxon>
        <taxon>Pseudomonadota</taxon>
        <taxon>Gammaproteobacteria</taxon>
        <taxon>Vibrionales</taxon>
        <taxon>Vibrionaceae</taxon>
        <taxon>Vibrio</taxon>
    </lineage>
</organism>
<dbReference type="InterPro" id="IPR013762">
    <property type="entry name" value="Integrase-like_cat_sf"/>
</dbReference>
<evidence type="ECO:0000256" key="2">
    <source>
        <dbReference type="ARBA" id="ARBA00022908"/>
    </source>
</evidence>
<keyword evidence="7" id="KW-1185">Reference proteome</keyword>
<keyword evidence="4" id="KW-0233">DNA recombination</keyword>
<evidence type="ECO:0000256" key="1">
    <source>
        <dbReference type="ARBA" id="ARBA00008857"/>
    </source>
</evidence>
<sequence length="583" mass="67313">MSRIGVTIMRKLPYLKKNKFGVYYFRFIFSKKLRVLSNSPKELSLSMGTKDFLVAIPHYLRVLENANQLKLWLDTYLEKDEFDMTTLKSKVELWKQANQLNKKIEETGNLNFELRKELLAQQSAKQSLLDQNAKLKETCSELTGALKATKRLHKSALPSPAPSKKPAPAERSVAISSMTLKTLVARFHAFESEHSLNTEKTLKARKIYLQRFLDIVGANTRIHLLNADKIRSYRELIHAIPRNFDKQGFIIPKANGKRPKWFKETIEASELPTLSGEGIETHFKHVRCLLRWAQNEHHLEQDLYSMLVVSKKHAKATKKIVVNFLAHDLHKLFMDGYLYGDHKAAREKTQPWQFWIPLIALTTGMRSEEIGALSASDIFIEEDFWCITVRNSKTDAGERTFPIPQFLLDMGLLDYRRAILEGASTAETPLFPTLKRKGDTFSNRIGQFFNRNINGKLKDGSPRYEGYLHKCAISNPSDKEVLCFHSFRHGFITTLLNTLINEHGDRLELDLVKNIVGHNSDFTKYGIAAESWTDVTRHVYDHKSRVSLITLRERYAAMKHAMDKMDFEVDLSLISFKRYKDRF</sequence>
<keyword evidence="3" id="KW-0238">DNA-binding</keyword>